<dbReference type="RefSeq" id="WP_238302086.1">
    <property type="nucleotide sequence ID" value="NZ_BPQM01000030.1"/>
</dbReference>
<gene>
    <name evidence="1" type="ORF">NBEOAGPD_1588</name>
</gene>
<name>A0AA37MB01_9HYPH</name>
<keyword evidence="2" id="KW-1185">Reference proteome</keyword>
<evidence type="ECO:0000313" key="2">
    <source>
        <dbReference type="Proteomes" id="UP001055108"/>
    </source>
</evidence>
<dbReference type="AlphaFoldDB" id="A0AA37MB01"/>
<comment type="caution">
    <text evidence="1">The sequence shown here is derived from an EMBL/GenBank/DDBJ whole genome shotgun (WGS) entry which is preliminary data.</text>
</comment>
<dbReference type="InterPro" id="IPR046083">
    <property type="entry name" value="DUF6101"/>
</dbReference>
<sequence>MNTFETMASSHEIHCQDGAAAPVWPAAFPALPVFGAAQQGSKPAGVALAFAGDASEASGEDWFMLALVDAEGRVFDQLGPFCEEEVVAVWRDIAQKAGLARMIVREDGVLCPVSQQLGQLALGKTRMRRRHGSLCDRRPRFLVRRKTGRLPARPLIHRGEKEIIART</sequence>
<dbReference type="EMBL" id="BPQM01000030">
    <property type="protein sequence ID" value="GJD78374.1"/>
    <property type="molecule type" value="Genomic_DNA"/>
</dbReference>
<dbReference type="Pfam" id="PF19596">
    <property type="entry name" value="DUF6101"/>
    <property type="match status" value="1"/>
</dbReference>
<dbReference type="Proteomes" id="UP001055108">
    <property type="component" value="Unassembled WGS sequence"/>
</dbReference>
<reference evidence="1" key="1">
    <citation type="journal article" date="2016" name="Front. Microbiol.">
        <title>Genome Sequence of the Piezophilic, Mesophilic Sulfate-Reducing Bacterium Desulfovibrio indicus J2T.</title>
        <authorList>
            <person name="Cao J."/>
            <person name="Maignien L."/>
            <person name="Shao Z."/>
            <person name="Alain K."/>
            <person name="Jebbar M."/>
        </authorList>
    </citation>
    <scope>NUCLEOTIDE SEQUENCE</scope>
    <source>
        <strain evidence="1">NBRC 103626</strain>
    </source>
</reference>
<evidence type="ECO:0000313" key="1">
    <source>
        <dbReference type="EMBL" id="GJD78374.1"/>
    </source>
</evidence>
<protein>
    <submittedName>
        <fullName evidence="1">Uncharacterized protein</fullName>
    </submittedName>
</protein>
<reference evidence="1" key="2">
    <citation type="submission" date="2021-08" db="EMBL/GenBank/DDBJ databases">
        <authorList>
            <person name="Tani A."/>
            <person name="Ola A."/>
            <person name="Ogura Y."/>
            <person name="Katsura K."/>
            <person name="Hayashi T."/>
        </authorList>
    </citation>
    <scope>NUCLEOTIDE SEQUENCE</scope>
    <source>
        <strain evidence="1">NBRC 103626</strain>
    </source>
</reference>
<accession>A0AA37MB01</accession>
<proteinExistence type="predicted"/>
<organism evidence="1 2">
    <name type="scientific">Methylobacterium gregans</name>
    <dbReference type="NCBI Taxonomy" id="374424"/>
    <lineage>
        <taxon>Bacteria</taxon>
        <taxon>Pseudomonadati</taxon>
        <taxon>Pseudomonadota</taxon>
        <taxon>Alphaproteobacteria</taxon>
        <taxon>Hyphomicrobiales</taxon>
        <taxon>Methylobacteriaceae</taxon>
        <taxon>Methylobacterium</taxon>
    </lineage>
</organism>